<evidence type="ECO:0000259" key="1">
    <source>
        <dbReference type="Pfam" id="PF08818"/>
    </source>
</evidence>
<reference evidence="2 3" key="1">
    <citation type="submission" date="2021-04" db="EMBL/GenBank/DDBJ databases">
        <title>Ruania sp. nov., isolated from sandy soil of mangrove forest.</title>
        <authorList>
            <person name="Ge X."/>
            <person name="Huang R."/>
            <person name="Liu W."/>
        </authorList>
    </citation>
    <scope>NUCLEOTIDE SEQUENCE [LARGE SCALE GENOMIC DNA]</scope>
    <source>
        <strain evidence="2 3">N2-46</strain>
    </source>
</reference>
<feature type="domain" description="YdhG-like" evidence="1">
    <location>
        <begin position="16"/>
        <end position="110"/>
    </location>
</feature>
<keyword evidence="3" id="KW-1185">Reference proteome</keyword>
<evidence type="ECO:0000313" key="3">
    <source>
        <dbReference type="Proteomes" id="UP000826651"/>
    </source>
</evidence>
<sequence length="117" mass="12527">MGTVDDLLAGLDPGDRPSVERIYEIAREQVPDAEQGLGYGMPALVHRGKPLVSVMRAKKHIGVYPFSPAAVSAVADALAEHPGIGLDKGTIRYQPEHPLPDAVVRALVRARQAQIEA</sequence>
<name>A0ABS7S410_9MICO</name>
<dbReference type="InterPro" id="IPR014922">
    <property type="entry name" value="YdhG-like"/>
</dbReference>
<dbReference type="SUPFAM" id="SSF159888">
    <property type="entry name" value="YdhG-like"/>
    <property type="match status" value="1"/>
</dbReference>
<evidence type="ECO:0000313" key="2">
    <source>
        <dbReference type="EMBL" id="MBZ2195081.1"/>
    </source>
</evidence>
<organism evidence="2 3">
    <name type="scientific">Occultella gossypii</name>
    <dbReference type="NCBI Taxonomy" id="2800820"/>
    <lineage>
        <taxon>Bacteria</taxon>
        <taxon>Bacillati</taxon>
        <taxon>Actinomycetota</taxon>
        <taxon>Actinomycetes</taxon>
        <taxon>Micrococcales</taxon>
        <taxon>Ruaniaceae</taxon>
        <taxon>Occultella</taxon>
    </lineage>
</organism>
<dbReference type="EMBL" id="JAGSHT010000002">
    <property type="protein sequence ID" value="MBZ2195081.1"/>
    <property type="molecule type" value="Genomic_DNA"/>
</dbReference>
<dbReference type="RefSeq" id="WP_223402630.1">
    <property type="nucleotide sequence ID" value="NZ_JAGSHT010000002.1"/>
</dbReference>
<dbReference type="Gene3D" id="3.90.1150.200">
    <property type="match status" value="1"/>
</dbReference>
<comment type="caution">
    <text evidence="2">The sequence shown here is derived from an EMBL/GenBank/DDBJ whole genome shotgun (WGS) entry which is preliminary data.</text>
</comment>
<protein>
    <submittedName>
        <fullName evidence="2">DUF1801 domain-containing protein</fullName>
    </submittedName>
</protein>
<accession>A0ABS7S410</accession>
<proteinExistence type="predicted"/>
<gene>
    <name evidence="2" type="ORF">KCQ71_02855</name>
</gene>
<dbReference type="Proteomes" id="UP000826651">
    <property type="component" value="Unassembled WGS sequence"/>
</dbReference>
<dbReference type="Pfam" id="PF08818">
    <property type="entry name" value="DUF1801"/>
    <property type="match status" value="1"/>
</dbReference>